<name>A0A172WZJ8_9ABAC</name>
<dbReference type="Proteomes" id="UP000203996">
    <property type="component" value="Segment"/>
</dbReference>
<dbReference type="EMBL" id="KU565883">
    <property type="protein sequence ID" value="ANF29774.1"/>
    <property type="molecule type" value="Genomic_DNA"/>
</dbReference>
<organism evidence="1 2">
    <name type="scientific">Catopsilia pomona nucleopolyhedrovirus</name>
    <dbReference type="NCBI Taxonomy" id="1850906"/>
    <lineage>
        <taxon>Viruses</taxon>
        <taxon>Viruses incertae sedis</taxon>
        <taxon>Naldaviricetes</taxon>
        <taxon>Lefavirales</taxon>
        <taxon>Baculoviridae</taxon>
        <taxon>Alphabaculovirus</taxon>
        <taxon>Alphabaculovirus capomonae</taxon>
    </lineage>
</organism>
<dbReference type="InterPro" id="IPR009815">
    <property type="entry name" value="AcMNPV_AC11"/>
</dbReference>
<reference evidence="1 2" key="1">
    <citation type="journal article" date="2016" name="PLoS ONE">
        <title>Genome Sequencing and Analysis of Catopsilia pomona nucleopolyhedrovirus: A Distinct Species in Group I Alphabaculovirus.</title>
        <authorList>
            <person name="Wang J."/>
            <person name="Zhu Z."/>
            <person name="Zhang L."/>
            <person name="Hou D."/>
            <person name="Wang M."/>
            <person name="Arif B."/>
            <person name="Kou Z."/>
            <person name="Wang H."/>
            <person name="Deng F."/>
            <person name="Hu Z."/>
        </authorList>
    </citation>
    <scope>NUCLEOTIDE SEQUENCE [LARGE SCALE GENOMIC DNA]</scope>
    <source>
        <strain evidence="1">416</strain>
    </source>
</reference>
<dbReference type="KEGG" id="vg:27924350"/>
<gene>
    <name evidence="1" type="ORF">CapoNPV_126</name>
</gene>
<evidence type="ECO:0000313" key="1">
    <source>
        <dbReference type="EMBL" id="ANF29774.1"/>
    </source>
</evidence>
<dbReference type="Pfam" id="PF07138">
    <property type="entry name" value="AcMNPV_AC11"/>
    <property type="match status" value="1"/>
</dbReference>
<evidence type="ECO:0000313" key="2">
    <source>
        <dbReference type="Proteomes" id="UP000203996"/>
    </source>
</evidence>
<dbReference type="GeneID" id="27924350"/>
<proteinExistence type="predicted"/>
<keyword evidence="2" id="KW-1185">Reference proteome</keyword>
<dbReference type="OrthoDB" id="5383at10239"/>
<accession>A0A172WZJ8</accession>
<protein>
    <submittedName>
        <fullName evidence="1">ORF-126</fullName>
    </submittedName>
</protein>
<dbReference type="RefSeq" id="YP_009255383.1">
    <property type="nucleotide sequence ID" value="NC_030240.1"/>
</dbReference>
<sequence length="339" mass="38694">MSLAAKLIVYNYYASNYLVPHSVYGEYYQLYRIVREYLYTDGVASTSCIERDIDAAKRLIKCDKNNSGYFDEALKSATIDCGGDSADHLSQWYGTNEIANNVSDSVRVVLQQLNALIPMNVRIGKQIFHLDNFNNDEDVNAAVDSLHIILDQFLHTVRDGKLLRIANVLNATTPGWWYNKFCVMTYVHRVNAGNVPAELTMRLLSAITKFCTDNCDQINSPHCIAELYGKFCGIGKEHFCKHKMSCVHVLFEYLRNGDDNNSGYGRNCLNDKFSCHTIVKDFAKQCRDAYVSLKNEIDSLYINSNSDTDKNVLFDVLCTLDSEEIDMNCYYYVIENFKK</sequence>